<keyword evidence="2" id="KW-1185">Reference proteome</keyword>
<dbReference type="PANTHER" id="PTHR43313">
    <property type="entry name" value="SHORT-CHAIN DEHYDROGENASE/REDUCTASE FAMILY 9C"/>
    <property type="match status" value="1"/>
</dbReference>
<dbReference type="Proteomes" id="UP000193067">
    <property type="component" value="Unassembled WGS sequence"/>
</dbReference>
<dbReference type="PANTHER" id="PTHR43313:SF1">
    <property type="entry name" value="3BETA-HYDROXYSTEROID DEHYDROGENASE DHS-16"/>
    <property type="match status" value="1"/>
</dbReference>
<reference evidence="1 2" key="1">
    <citation type="journal article" date="2015" name="Biotechnol. Biofuels">
        <title>Enhanced degradation of softwood versus hardwood by the white-rot fungus Pycnoporus coccineus.</title>
        <authorList>
            <person name="Couturier M."/>
            <person name="Navarro D."/>
            <person name="Chevret D."/>
            <person name="Henrissat B."/>
            <person name="Piumi F."/>
            <person name="Ruiz-Duenas F.J."/>
            <person name="Martinez A.T."/>
            <person name="Grigoriev I.V."/>
            <person name="Riley R."/>
            <person name="Lipzen A."/>
            <person name="Berrin J.G."/>
            <person name="Master E.R."/>
            <person name="Rosso M.N."/>
        </authorList>
    </citation>
    <scope>NUCLEOTIDE SEQUENCE [LARGE SCALE GENOMIC DNA]</scope>
    <source>
        <strain evidence="1 2">BRFM310</strain>
    </source>
</reference>
<protein>
    <recommendedName>
        <fullName evidence="3">NAD(P)-binding protein</fullName>
    </recommendedName>
</protein>
<evidence type="ECO:0000313" key="1">
    <source>
        <dbReference type="EMBL" id="OSD08677.1"/>
    </source>
</evidence>
<dbReference type="GO" id="GO:0008202">
    <property type="term" value="P:steroid metabolic process"/>
    <property type="evidence" value="ECO:0007669"/>
    <property type="project" value="TreeGrafter"/>
</dbReference>
<organism evidence="1 2">
    <name type="scientific">Trametes coccinea (strain BRFM310)</name>
    <name type="common">Pycnoporus coccineus</name>
    <dbReference type="NCBI Taxonomy" id="1353009"/>
    <lineage>
        <taxon>Eukaryota</taxon>
        <taxon>Fungi</taxon>
        <taxon>Dikarya</taxon>
        <taxon>Basidiomycota</taxon>
        <taxon>Agaricomycotina</taxon>
        <taxon>Agaricomycetes</taxon>
        <taxon>Polyporales</taxon>
        <taxon>Polyporaceae</taxon>
        <taxon>Trametes</taxon>
    </lineage>
</organism>
<dbReference type="Gene3D" id="3.40.50.720">
    <property type="entry name" value="NAD(P)-binding Rossmann-like Domain"/>
    <property type="match status" value="1"/>
</dbReference>
<gene>
    <name evidence="1" type="ORF">PYCCODRAFT_1357247</name>
</gene>
<dbReference type="AlphaFoldDB" id="A0A1Y2J5Q7"/>
<evidence type="ECO:0008006" key="3">
    <source>
        <dbReference type="Google" id="ProtNLM"/>
    </source>
</evidence>
<dbReference type="SUPFAM" id="SSF51735">
    <property type="entry name" value="NAD(P)-binding Rossmann-fold domains"/>
    <property type="match status" value="1"/>
</dbReference>
<evidence type="ECO:0000313" key="2">
    <source>
        <dbReference type="Proteomes" id="UP000193067"/>
    </source>
</evidence>
<proteinExistence type="predicted"/>
<dbReference type="GO" id="GO:0016491">
    <property type="term" value="F:oxidoreductase activity"/>
    <property type="evidence" value="ECO:0007669"/>
    <property type="project" value="TreeGrafter"/>
</dbReference>
<dbReference type="STRING" id="1353009.A0A1Y2J5Q7"/>
<dbReference type="EMBL" id="KZ084086">
    <property type="protein sequence ID" value="OSD08677.1"/>
    <property type="molecule type" value="Genomic_DNA"/>
</dbReference>
<name>A0A1Y2J5Q7_TRAC3</name>
<sequence length="299" mass="32311">MQGVSGQASVAHHGARSHPASGLATLERRAFALRCCSVLLYLAFSLLLRVLSAWESLKSRVHERLCRLLFVPPCPVYEPRESAIVIVGGDDDVGRQIALDFSELGCTVFALCPEQQASHADGAYEHASKVSSLIQQWHQRIKRSGRSPWGLVAPIVLDVSSETQRRHAFETVNAYCVTRNLHLVAVIVLPSVYTSVKRLVSGQAEAPSWAETVRRCLVVPISVIQDYADMLAAASGRVVLLLASGDPLEMHSTQLGLLESAAHFLRQQLGTLGIRVSTVSAGPFAPASKLSTHTGGDTM</sequence>
<accession>A0A1Y2J5Q7</accession>
<dbReference type="InterPro" id="IPR036291">
    <property type="entry name" value="NAD(P)-bd_dom_sf"/>
</dbReference>
<dbReference type="OrthoDB" id="3160422at2759"/>